<dbReference type="Gene3D" id="1.10.540.10">
    <property type="entry name" value="Acyl-CoA dehydrogenase/oxidase, N-terminal domain"/>
    <property type="match status" value="2"/>
</dbReference>
<keyword evidence="3" id="KW-0285">Flavoprotein</keyword>
<dbReference type="EMBL" id="CP045810">
    <property type="protein sequence ID" value="QHN38350.1"/>
    <property type="molecule type" value="Genomic_DNA"/>
</dbReference>
<dbReference type="InterPro" id="IPR006091">
    <property type="entry name" value="Acyl-CoA_Oxase/DH_mid-dom"/>
</dbReference>
<gene>
    <name evidence="9" type="ORF">GII30_03405</name>
</gene>
<evidence type="ECO:0000256" key="2">
    <source>
        <dbReference type="ARBA" id="ARBA00009347"/>
    </source>
</evidence>
<dbReference type="Gene3D" id="1.20.140.10">
    <property type="entry name" value="Butyryl-CoA Dehydrogenase, subunit A, domain 3"/>
    <property type="match status" value="2"/>
</dbReference>
<evidence type="ECO:0000256" key="3">
    <source>
        <dbReference type="ARBA" id="ARBA00022630"/>
    </source>
</evidence>
<dbReference type="InterPro" id="IPR013786">
    <property type="entry name" value="AcylCoA_DH/ox_N"/>
</dbReference>
<feature type="domain" description="Acyl-CoA oxidase/dehydrogenase middle" evidence="7">
    <location>
        <begin position="476"/>
        <end position="568"/>
    </location>
</feature>
<reference evidence="9" key="1">
    <citation type="journal article" date="2021" name="Nat. Microbiol.">
        <title>Cocultivation of an ultrasmall environmental parasitic bacterium with lytic ability against bacteria associated with wastewater foams.</title>
        <authorList>
            <person name="Batinovic S."/>
            <person name="Rose J.J.A."/>
            <person name="Ratcliffe J."/>
            <person name="Seviour R.J."/>
            <person name="Petrovski S."/>
        </authorList>
    </citation>
    <scope>NUCLEOTIDE SEQUENCE</scope>
    <source>
        <strain evidence="9">CON44</strain>
    </source>
</reference>
<comment type="cofactor">
    <cofactor evidence="1">
        <name>FAD</name>
        <dbReference type="ChEBI" id="CHEBI:57692"/>
    </cofactor>
</comment>
<comment type="similarity">
    <text evidence="2">Belongs to the acyl-CoA dehydrogenase family.</text>
</comment>
<evidence type="ECO:0000256" key="5">
    <source>
        <dbReference type="ARBA" id="ARBA00023002"/>
    </source>
</evidence>
<dbReference type="FunFam" id="2.40.110.10:FF:000011">
    <property type="entry name" value="Acyl-CoA dehydrogenase FadE34"/>
    <property type="match status" value="1"/>
</dbReference>
<keyword evidence="5" id="KW-0560">Oxidoreductase</keyword>
<protein>
    <submittedName>
        <fullName evidence="9">Acyl-CoA dehydrogenase</fullName>
    </submittedName>
</protein>
<feature type="domain" description="Acyl-CoA dehydrogenase/oxidase N-terminal" evidence="8">
    <location>
        <begin position="7"/>
        <end position="100"/>
    </location>
</feature>
<evidence type="ECO:0000256" key="4">
    <source>
        <dbReference type="ARBA" id="ARBA00022827"/>
    </source>
</evidence>
<dbReference type="GO" id="GO:0050660">
    <property type="term" value="F:flavin adenine dinucleotide binding"/>
    <property type="evidence" value="ECO:0007669"/>
    <property type="project" value="InterPro"/>
</dbReference>
<evidence type="ECO:0000259" key="6">
    <source>
        <dbReference type="Pfam" id="PF00441"/>
    </source>
</evidence>
<feature type="domain" description="Acyl-CoA dehydrogenase/oxidase C-terminal" evidence="6">
    <location>
        <begin position="583"/>
        <end position="722"/>
    </location>
</feature>
<dbReference type="AlphaFoldDB" id="A0A857KTL2"/>
<dbReference type="RefSeq" id="WP_005191648.1">
    <property type="nucleotide sequence ID" value="NZ_CP045804.1"/>
</dbReference>
<evidence type="ECO:0000259" key="8">
    <source>
        <dbReference type="Pfam" id="PF02771"/>
    </source>
</evidence>
<dbReference type="InterPro" id="IPR036250">
    <property type="entry name" value="AcylCo_DH-like_C"/>
</dbReference>
<dbReference type="GO" id="GO:0005886">
    <property type="term" value="C:plasma membrane"/>
    <property type="evidence" value="ECO:0007669"/>
    <property type="project" value="TreeGrafter"/>
</dbReference>
<feature type="domain" description="Acyl-CoA dehydrogenase/oxidase C-terminal" evidence="6">
    <location>
        <begin position="222"/>
        <end position="355"/>
    </location>
</feature>
<dbReference type="InterPro" id="IPR052161">
    <property type="entry name" value="Mycobact_Acyl-CoA_DH"/>
</dbReference>
<dbReference type="Gene3D" id="2.40.110.10">
    <property type="entry name" value="Butyryl-CoA Dehydrogenase, subunit A, domain 2"/>
    <property type="match status" value="1"/>
</dbReference>
<sequence length="727" mass="75556">MSLVTSEEQRAVCEAISAWASGQGFADAARAQLDKPADSAGNSWADVFGPLAEFGVFGAAVPEDQGGLGASFADAAAMIEQCGYDLVPGPIAATVAATLGLARSSDARAASLLESVLAGEAVAAVPASAYTAPSVLDGGSVDLGLVPGFVDGCVLVIPIAGDDGALSWCVLVPGAATVTATPQPATDGATPVARVSVTGVTDADLIRLGDDALVGGVLHAALTAYQSGVCRWALDTAVDYAKVRTQFGSAIGSFQAVKHICADMLCRSEQVASVAWDLVRAVDSALAGGDGAPQQLELSALCADVIVAQAAPALAKDCIQVLGGIGFTFEHPAHLYLRSALGAAVTLGHAHRQAVDLAKDGLRGARRVFEVDLSAVDDQRDKVRADVAHIAAATGDERRRALAESGYLMPHWPAPYGLSASPALQLLIDAEFDAAGVVRPDLVIAGWAIPTILQHGTDAQRRRFVAPTLAGEIVWCQMFSEPEAGSDLASLRTKAVRVDGGWSLTGQKIWTSQAHNAQWAICLARTNVDVAKHKGITYFLVDMTSPGLDVRPLREATGHPKFNEVFLDGVFVPDDCVVGDVDGGWRLARTTLANERVAMGGSGLGKEMDALLRQIDGLGRDLTAGELHTFGRLFADSHVGRVLDARAVTAQLAGLDPGAVSSVRKLIGVQHRQSVPDFALELSGFDGLTWPDSAEQVIQNRCLSIAGGTTQILRTAAAERILGLPRG</sequence>
<dbReference type="InterPro" id="IPR009075">
    <property type="entry name" value="AcylCo_DH/oxidase_C"/>
</dbReference>
<dbReference type="InterPro" id="IPR046373">
    <property type="entry name" value="Acyl-CoA_Oxase/DH_mid-dom_sf"/>
</dbReference>
<evidence type="ECO:0000256" key="1">
    <source>
        <dbReference type="ARBA" id="ARBA00001974"/>
    </source>
</evidence>
<dbReference type="PANTHER" id="PTHR43292">
    <property type="entry name" value="ACYL-COA DEHYDROGENASE"/>
    <property type="match status" value="1"/>
</dbReference>
<dbReference type="PANTHER" id="PTHR43292:SF4">
    <property type="entry name" value="ACYL-COA DEHYDROGENASE FADE34"/>
    <property type="match status" value="1"/>
</dbReference>
<dbReference type="Pfam" id="PF02771">
    <property type="entry name" value="Acyl-CoA_dh_N"/>
    <property type="match status" value="2"/>
</dbReference>
<keyword evidence="4" id="KW-0274">FAD</keyword>
<evidence type="ECO:0000313" key="9">
    <source>
        <dbReference type="EMBL" id="QHN38350.1"/>
    </source>
</evidence>
<name>A0A857KTL2_9ACTN</name>
<dbReference type="Pfam" id="PF02770">
    <property type="entry name" value="Acyl-CoA_dh_M"/>
    <property type="match status" value="1"/>
</dbReference>
<dbReference type="SUPFAM" id="SSF56645">
    <property type="entry name" value="Acyl-CoA dehydrogenase NM domain-like"/>
    <property type="match status" value="2"/>
</dbReference>
<feature type="domain" description="Acyl-CoA dehydrogenase/oxidase N-terminal" evidence="8">
    <location>
        <begin position="394"/>
        <end position="472"/>
    </location>
</feature>
<dbReference type="InterPro" id="IPR037069">
    <property type="entry name" value="AcylCoA_DH/ox_N_sf"/>
</dbReference>
<dbReference type="SUPFAM" id="SSF47203">
    <property type="entry name" value="Acyl-CoA dehydrogenase C-terminal domain-like"/>
    <property type="match status" value="2"/>
</dbReference>
<dbReference type="InterPro" id="IPR009100">
    <property type="entry name" value="AcylCoA_DH/oxidase_NM_dom_sf"/>
</dbReference>
<proteinExistence type="inferred from homology"/>
<evidence type="ECO:0000259" key="7">
    <source>
        <dbReference type="Pfam" id="PF02770"/>
    </source>
</evidence>
<dbReference type="GO" id="GO:0016627">
    <property type="term" value="F:oxidoreductase activity, acting on the CH-CH group of donors"/>
    <property type="evidence" value="ECO:0007669"/>
    <property type="project" value="InterPro"/>
</dbReference>
<dbReference type="Pfam" id="PF00441">
    <property type="entry name" value="Acyl-CoA_dh_1"/>
    <property type="match status" value="2"/>
</dbReference>
<accession>A0A857KTL2</accession>
<organism evidence="9">
    <name type="scientific">Gordonia amarae</name>
    <dbReference type="NCBI Taxonomy" id="36821"/>
    <lineage>
        <taxon>Bacteria</taxon>
        <taxon>Bacillati</taxon>
        <taxon>Actinomycetota</taxon>
        <taxon>Actinomycetes</taxon>
        <taxon>Mycobacteriales</taxon>
        <taxon>Gordoniaceae</taxon>
        <taxon>Gordonia</taxon>
    </lineage>
</organism>